<feature type="transmembrane region" description="Helical" evidence="2">
    <location>
        <begin position="446"/>
        <end position="467"/>
    </location>
</feature>
<evidence type="ECO:0000313" key="3">
    <source>
        <dbReference type="EMBL" id="OAY68586.1"/>
    </source>
</evidence>
<feature type="transmembrane region" description="Helical" evidence="2">
    <location>
        <begin position="385"/>
        <end position="404"/>
    </location>
</feature>
<keyword evidence="2" id="KW-0472">Membrane</keyword>
<feature type="compositionally biased region" description="Acidic residues" evidence="1">
    <location>
        <begin position="38"/>
        <end position="49"/>
    </location>
</feature>
<feature type="region of interest" description="Disordered" evidence="1">
    <location>
        <begin position="1"/>
        <end position="115"/>
    </location>
</feature>
<dbReference type="STRING" id="4615.A0A199UVB9"/>
<evidence type="ECO:0000256" key="2">
    <source>
        <dbReference type="SAM" id="Phobius"/>
    </source>
</evidence>
<dbReference type="PANTHER" id="PTHR35322">
    <property type="entry name" value="PROTEIN CPR-5"/>
    <property type="match status" value="1"/>
</dbReference>
<proteinExistence type="predicted"/>
<protein>
    <submittedName>
        <fullName evidence="3">Protein CPR-5</fullName>
    </submittedName>
</protein>
<comment type="caution">
    <text evidence="3">The sequence shown here is derived from an EMBL/GenBank/DDBJ whole genome shotgun (WGS) entry which is preliminary data.</text>
</comment>
<gene>
    <name evidence="3" type="ORF">ACMD2_14997</name>
</gene>
<dbReference type="AlphaFoldDB" id="A0A199UVB9"/>
<feature type="transmembrane region" description="Helical" evidence="2">
    <location>
        <begin position="557"/>
        <end position="577"/>
    </location>
</feature>
<dbReference type="GO" id="GO:0006952">
    <property type="term" value="P:defense response"/>
    <property type="evidence" value="ECO:0007669"/>
    <property type="project" value="InterPro"/>
</dbReference>
<reference evidence="3 4" key="1">
    <citation type="journal article" date="2016" name="DNA Res.">
        <title>The draft genome of MD-2 pineapple using hybrid error correction of long reads.</title>
        <authorList>
            <person name="Redwan R.M."/>
            <person name="Saidin A."/>
            <person name="Kumar S.V."/>
        </authorList>
    </citation>
    <scope>NUCLEOTIDE SEQUENCE [LARGE SCALE GENOMIC DNA]</scope>
    <source>
        <strain evidence="4">cv. MD2</strain>
        <tissue evidence="3">Leaf</tissue>
    </source>
</reference>
<dbReference type="Proteomes" id="UP000092600">
    <property type="component" value="Unassembled WGS sequence"/>
</dbReference>
<feature type="compositionally biased region" description="Polar residues" evidence="1">
    <location>
        <begin position="11"/>
        <end position="20"/>
    </location>
</feature>
<feature type="compositionally biased region" description="Low complexity" evidence="1">
    <location>
        <begin position="83"/>
        <end position="104"/>
    </location>
</feature>
<evidence type="ECO:0000313" key="4">
    <source>
        <dbReference type="Proteomes" id="UP000092600"/>
    </source>
</evidence>
<sequence>MEFPLSRTLAPCSTHSSSKSHNPRESTAAEEAPAPAAAEEEEEEEEEGDSICGGGDTTATAEAAPPLRRSSGDAIAKAEIRRTGAASPSASSSASSSSSSSSRRSPPPRRRGVRLRRRRRALWVARGGAASDYGLGDLALPLGMSFAAVIAQVLEGLKVSEERLPPDRLSMICTSAVREAITNIYGERLDCFMRNFEKSFCSTLKTLHVIKVKSGFEHENPGCSSLLQESPLENPGCCSSSQGSPRSVPNLVTPDLNSIVEEFGENIPLNSINSQLILHGQANQQLAHTSHRRSHPKFNNHILNTFERSVKEQARTNDLKEVEIGLTMRKLRLKQSQLALSSYSHVLEKIKISMGISKASFREEKLKNQMQDTRHAEFLRRCIDLMVTGLIIMVCCLLYGAYVYSYRRITEATSACAGISKESKSWWMPKPMASFNSGWLTLKCHLVALSQMFFGVLMILVIAWLVLKRSSSSGPNMPVTFMLTLLGLSCGLTGKLCVDALGGHGYWWLLSWESLCLLHFSANVFPSAFYTMLYGPVLESQGSEAVRLPYWFRRHSFYAMLLLILPVSAGLLPFASINEWKGHFAEKVKWSRAEENML</sequence>
<dbReference type="InterPro" id="IPR044708">
    <property type="entry name" value="CPR5"/>
</dbReference>
<dbReference type="GO" id="GO:0010090">
    <property type="term" value="P:trichome morphogenesis"/>
    <property type="evidence" value="ECO:0007669"/>
    <property type="project" value="InterPro"/>
</dbReference>
<dbReference type="GO" id="GO:0010150">
    <property type="term" value="P:leaf senescence"/>
    <property type="evidence" value="ECO:0007669"/>
    <property type="project" value="InterPro"/>
</dbReference>
<feature type="compositionally biased region" description="Basic residues" evidence="1">
    <location>
        <begin position="106"/>
        <end position="115"/>
    </location>
</feature>
<keyword evidence="2" id="KW-1133">Transmembrane helix</keyword>
<dbReference type="PANTHER" id="PTHR35322:SF2">
    <property type="entry name" value="PROTEIN CPR-5"/>
    <property type="match status" value="1"/>
</dbReference>
<evidence type="ECO:0000256" key="1">
    <source>
        <dbReference type="SAM" id="MobiDB-lite"/>
    </source>
</evidence>
<feature type="transmembrane region" description="Helical" evidence="2">
    <location>
        <begin position="479"/>
        <end position="498"/>
    </location>
</feature>
<accession>A0A199UVB9</accession>
<keyword evidence="2" id="KW-0812">Transmembrane</keyword>
<dbReference type="EMBL" id="LSRQ01004854">
    <property type="protein sequence ID" value="OAY68586.1"/>
    <property type="molecule type" value="Genomic_DNA"/>
</dbReference>
<name>A0A199UVB9_ANACO</name>
<organism evidence="3 4">
    <name type="scientific">Ananas comosus</name>
    <name type="common">Pineapple</name>
    <name type="synonym">Ananas ananas</name>
    <dbReference type="NCBI Taxonomy" id="4615"/>
    <lineage>
        <taxon>Eukaryota</taxon>
        <taxon>Viridiplantae</taxon>
        <taxon>Streptophyta</taxon>
        <taxon>Embryophyta</taxon>
        <taxon>Tracheophyta</taxon>
        <taxon>Spermatophyta</taxon>
        <taxon>Magnoliopsida</taxon>
        <taxon>Liliopsida</taxon>
        <taxon>Poales</taxon>
        <taxon>Bromeliaceae</taxon>
        <taxon>Bromelioideae</taxon>
        <taxon>Ananas</taxon>
    </lineage>
</organism>